<evidence type="ECO:0000313" key="4">
    <source>
        <dbReference type="EMBL" id="SZX65821.1"/>
    </source>
</evidence>
<evidence type="ECO:0000256" key="2">
    <source>
        <dbReference type="ARBA" id="ARBA00022801"/>
    </source>
</evidence>
<feature type="domain" description="AB hydrolase-1" evidence="3">
    <location>
        <begin position="80"/>
        <end position="214"/>
    </location>
</feature>
<dbReference type="InterPro" id="IPR029058">
    <property type="entry name" value="AB_hydrolase_fold"/>
</dbReference>
<dbReference type="PANTHER" id="PTHR43248">
    <property type="entry name" value="2-SUCCINYL-6-HYDROXY-2,4-CYCLOHEXADIENE-1-CARBOXYLATE SYNTHASE"/>
    <property type="match status" value="1"/>
</dbReference>
<dbReference type="Proteomes" id="UP000256970">
    <property type="component" value="Unassembled WGS sequence"/>
</dbReference>
<protein>
    <recommendedName>
        <fullName evidence="3">AB hydrolase-1 domain-containing protein</fullName>
    </recommendedName>
</protein>
<dbReference type="GO" id="GO:0006508">
    <property type="term" value="P:proteolysis"/>
    <property type="evidence" value="ECO:0007669"/>
    <property type="project" value="InterPro"/>
</dbReference>
<dbReference type="InterPro" id="IPR002410">
    <property type="entry name" value="Peptidase_S33"/>
</dbReference>
<dbReference type="AlphaFoldDB" id="A0A383VKW8"/>
<keyword evidence="5" id="KW-1185">Reference proteome</keyword>
<dbReference type="PANTHER" id="PTHR43248:SF2">
    <property type="entry name" value="PROLYL AMINOPEPTIDASE"/>
    <property type="match status" value="1"/>
</dbReference>
<dbReference type="Pfam" id="PF00561">
    <property type="entry name" value="Abhydrolase_1"/>
    <property type="match status" value="1"/>
</dbReference>
<dbReference type="STRING" id="3088.A0A383VKW8"/>
<evidence type="ECO:0000313" key="5">
    <source>
        <dbReference type="Proteomes" id="UP000256970"/>
    </source>
</evidence>
<dbReference type="EMBL" id="FNXT01000665">
    <property type="protein sequence ID" value="SZX65821.1"/>
    <property type="molecule type" value="Genomic_DNA"/>
</dbReference>
<comment type="similarity">
    <text evidence="1">Belongs to the peptidase S33 family.</text>
</comment>
<proteinExistence type="inferred from homology"/>
<dbReference type="InterPro" id="IPR051601">
    <property type="entry name" value="Serine_prot/Carboxylest_S33"/>
</dbReference>
<dbReference type="InterPro" id="IPR000073">
    <property type="entry name" value="AB_hydrolase_1"/>
</dbReference>
<dbReference type="GO" id="GO:0008233">
    <property type="term" value="F:peptidase activity"/>
    <property type="evidence" value="ECO:0007669"/>
    <property type="project" value="InterPro"/>
</dbReference>
<organism evidence="4 5">
    <name type="scientific">Tetradesmus obliquus</name>
    <name type="common">Green alga</name>
    <name type="synonym">Acutodesmus obliquus</name>
    <dbReference type="NCBI Taxonomy" id="3088"/>
    <lineage>
        <taxon>Eukaryota</taxon>
        <taxon>Viridiplantae</taxon>
        <taxon>Chlorophyta</taxon>
        <taxon>core chlorophytes</taxon>
        <taxon>Chlorophyceae</taxon>
        <taxon>CS clade</taxon>
        <taxon>Sphaeropleales</taxon>
        <taxon>Scenedesmaceae</taxon>
        <taxon>Tetradesmus</taxon>
    </lineage>
</organism>
<sequence length="513" mass="55876">MADPKKRKLHTTNAIFDPENGDAYPVQHGMGAQFKVPGLQVTDHFFKVPVDHSGATPGEITLFVREVVAPVNARRQQPYLLYLQGGPGFESPRPSEASGWLKAALGSFRLVLMDQRGTGRSSAITTANLARRGTPEQQAQYLSFFRADSIVADAEVVRKALVPRNATTQDGKWSILGQSFGGFCALTYLSHAPQGLIEVLTTGGIPPGISEPCSAERVYSSLFPRVLTQNAKYYSRFPGDVAVVQRIVNFLAAQPEGGLLLPSGSLLTPRAFQLLGLSGLGSGGECHRQLASLFGSDHCFAPSGSWGCMQLLGLSGLGSGGGFERLHYLLEEFFDSEGQVNPAFIKAYEAWMAWDTNPLYALLHEAIYCHGAASSWAAQRVREQHFAAEFDAVAQAQAGKPVMFTGEMVFPWMFEDFAALRPYKASADLLAAKQDWPQLYQPQVLAGNTVPLAAASYVEDMYVDFNLVQETIAGVGGARHWVTNEYKHSGIRDDGARIIERLLGMVRDVVLLE</sequence>
<evidence type="ECO:0000256" key="1">
    <source>
        <dbReference type="ARBA" id="ARBA00010088"/>
    </source>
</evidence>
<dbReference type="SUPFAM" id="SSF53474">
    <property type="entry name" value="alpha/beta-Hydrolases"/>
    <property type="match status" value="1"/>
</dbReference>
<accession>A0A383VKW8</accession>
<evidence type="ECO:0000259" key="3">
    <source>
        <dbReference type="Pfam" id="PF00561"/>
    </source>
</evidence>
<keyword evidence="2" id="KW-0378">Hydrolase</keyword>
<dbReference type="PRINTS" id="PR00793">
    <property type="entry name" value="PROAMNOPTASE"/>
</dbReference>
<reference evidence="4 5" key="1">
    <citation type="submission" date="2016-10" db="EMBL/GenBank/DDBJ databases">
        <authorList>
            <person name="Cai Z."/>
        </authorList>
    </citation>
    <scope>NUCLEOTIDE SEQUENCE [LARGE SCALE GENOMIC DNA]</scope>
</reference>
<dbReference type="Gene3D" id="3.40.50.1820">
    <property type="entry name" value="alpha/beta hydrolase"/>
    <property type="match status" value="1"/>
</dbReference>
<name>A0A383VKW8_TETOB</name>
<gene>
    <name evidence="4" type="ORF">BQ4739_LOCUS6287</name>
</gene>